<protein>
    <submittedName>
        <fullName evidence="3">(2Fe-2S)-binding protein</fullName>
    </submittedName>
</protein>
<dbReference type="RefSeq" id="WP_328953610.1">
    <property type="nucleotide sequence ID" value="NZ_CP108110.1"/>
</dbReference>
<evidence type="ECO:0000259" key="2">
    <source>
        <dbReference type="Pfam" id="PF11575"/>
    </source>
</evidence>
<evidence type="ECO:0000313" key="4">
    <source>
        <dbReference type="Proteomes" id="UP001432222"/>
    </source>
</evidence>
<feature type="domain" description="Ferric siderophore reductase C-terminal" evidence="2">
    <location>
        <begin position="236"/>
        <end position="256"/>
    </location>
</feature>
<sequence length="264" mass="27488">MSVTSGLGRLAAVGPYFALDTAEAPGQGPPPGFRPLREFYAPGQDGLLAGRVREVGRRLGTTEPRVAASILHLGLASRFCSVGLGAAVLVGDVPDLTPDEAWVRVPEQGPIDLWAPYPPTSTAQPASEDARTSADPGRLAERFRRTVVEGQLTELAAAVRSTVPLSDGLLRGNAASALAGALRMLDAHIAQAGPGRTSVDPGLARILVAHVLDHPPLAGTGTLTVGDARAGTGFRRTSCCLYYRIGPQAGVCGDCCFTRPPRRP</sequence>
<accession>A0ABZ1TUB6</accession>
<dbReference type="InterPro" id="IPR024726">
    <property type="entry name" value="FhuF_C"/>
</dbReference>
<feature type="region of interest" description="Disordered" evidence="1">
    <location>
        <begin position="113"/>
        <end position="136"/>
    </location>
</feature>
<gene>
    <name evidence="3" type="ORF">OHA16_05925</name>
</gene>
<evidence type="ECO:0000313" key="3">
    <source>
        <dbReference type="EMBL" id="WUQ82557.1"/>
    </source>
</evidence>
<dbReference type="EMBL" id="CP108110">
    <property type="protein sequence ID" value="WUQ82557.1"/>
    <property type="molecule type" value="Genomic_DNA"/>
</dbReference>
<organism evidence="3 4">
    <name type="scientific">Kitasatospora purpeofusca</name>
    <dbReference type="NCBI Taxonomy" id="67352"/>
    <lineage>
        <taxon>Bacteria</taxon>
        <taxon>Bacillati</taxon>
        <taxon>Actinomycetota</taxon>
        <taxon>Actinomycetes</taxon>
        <taxon>Kitasatosporales</taxon>
        <taxon>Streptomycetaceae</taxon>
        <taxon>Kitasatospora</taxon>
    </lineage>
</organism>
<proteinExistence type="predicted"/>
<reference evidence="3" key="1">
    <citation type="submission" date="2022-10" db="EMBL/GenBank/DDBJ databases">
        <title>The complete genomes of actinobacterial strains from the NBC collection.</title>
        <authorList>
            <person name="Joergensen T.S."/>
            <person name="Alvarez Arevalo M."/>
            <person name="Sterndorff E.B."/>
            <person name="Faurdal D."/>
            <person name="Vuksanovic O."/>
            <person name="Mourched A.-S."/>
            <person name="Charusanti P."/>
            <person name="Shaw S."/>
            <person name="Blin K."/>
            <person name="Weber T."/>
        </authorList>
    </citation>
    <scope>NUCLEOTIDE SEQUENCE</scope>
    <source>
        <strain evidence="3">NBC_00222</strain>
    </source>
</reference>
<name>A0ABZ1TUB6_9ACTN</name>
<keyword evidence="4" id="KW-1185">Reference proteome</keyword>
<evidence type="ECO:0000256" key="1">
    <source>
        <dbReference type="SAM" id="MobiDB-lite"/>
    </source>
</evidence>
<dbReference type="Pfam" id="PF11575">
    <property type="entry name" value="FhuF_C"/>
    <property type="match status" value="1"/>
</dbReference>
<dbReference type="Proteomes" id="UP001432222">
    <property type="component" value="Chromosome"/>
</dbReference>